<sequence>MRNHKLFSKFSRFLVVIVATASFLTLSQSQVVQPTSADTTPTITANAQNQNQTNQITDEQYRNASASQLAAMVRNGQVTPQELIRHAFNIISEDNPALNSVIYTREQQALAEASQLKDTGQPFYGVPILTKGLLQLIAGGPNANGLLPAKGTTISATMPVTKAFQNAGFIVIGLTNYPEMGLFNVTNSLLYGAASNPWNHDDNPGGSSGGAVASTADGMVPLAGGNDAGGSIRIPASWTGLIGLKPTQGIITGDSTTIGAVNFAETKTMQDTNALFESLLNPKMADQVQPAPTNLKDMPIAYSTKSPVGTPVSDDAVQAVQNAVAFLKSQGFNLVEVDAPVDGVKLMQAYYLAATSSGATANYIISTNTKQNMTFDEVNPMTWGLYQASKKLPADARTTYTNELNLISQQMTAFHQKYPLYLTPTTATTAPSNNDPIVLPEYAEQLKNSGNLSSDQQMQLIYDAWLHGLSKTPFTQLANMAGEPAISLPTYVSPAGMALGIQLEAGKYQDRLLLKIGELFEQHGLFKELTHQTTTPVPAPGSNNDASITAGSTTSSSATNPASVSPNTNPIPKTPVTVKNDAKVHPIVVYTLKKVYLHQSANFTKTNRIATYSKQLRPNRPMFLVTGYIRDHNGYLRYKVRDINEHTKNDGKQGYLTANDQFTRSAYYQIKPNWIKVINPKGLNEYMNVDLTRKTKHIQRGTVLKIKKIVTYHLTTRFVLQNGRIISANKKLVIVNK</sequence>
<feature type="domain" description="DUF5776" evidence="5">
    <location>
        <begin position="667"/>
        <end position="733"/>
    </location>
</feature>
<dbReference type="Pfam" id="PF01425">
    <property type="entry name" value="Amidase"/>
    <property type="match status" value="1"/>
</dbReference>
<keyword evidence="7" id="KW-1185">Reference proteome</keyword>
<comment type="caution">
    <text evidence="6">The sequence shown here is derived from an EMBL/GenBank/DDBJ whole genome shotgun (WGS) entry which is preliminary data.</text>
</comment>
<dbReference type="InterPro" id="IPR044081">
    <property type="entry name" value="DUF5776"/>
</dbReference>
<evidence type="ECO:0000259" key="5">
    <source>
        <dbReference type="Pfam" id="PF19087"/>
    </source>
</evidence>
<keyword evidence="3" id="KW-0732">Signal</keyword>
<proteinExistence type="inferred from homology"/>
<dbReference type="Pfam" id="PF19087">
    <property type="entry name" value="DUF5776"/>
    <property type="match status" value="1"/>
</dbReference>
<dbReference type="Gene3D" id="3.90.1300.10">
    <property type="entry name" value="Amidase signature (AS) domain"/>
    <property type="match status" value="1"/>
</dbReference>
<dbReference type="InterPro" id="IPR036928">
    <property type="entry name" value="AS_sf"/>
</dbReference>
<comment type="similarity">
    <text evidence="1">Belongs to the amidase family.</text>
</comment>
<evidence type="ECO:0000256" key="2">
    <source>
        <dbReference type="SAM" id="MobiDB-lite"/>
    </source>
</evidence>
<name>A0ABQ3VZP7_9LACO</name>
<evidence type="ECO:0000256" key="1">
    <source>
        <dbReference type="ARBA" id="ARBA00009199"/>
    </source>
</evidence>
<dbReference type="Proteomes" id="UP000604765">
    <property type="component" value="Unassembled WGS sequence"/>
</dbReference>
<evidence type="ECO:0000313" key="7">
    <source>
        <dbReference type="Proteomes" id="UP000604765"/>
    </source>
</evidence>
<reference evidence="6 7" key="1">
    <citation type="journal article" date="2021" name="Int. J. Syst. Evol. Microbiol.">
        <title>Lentilactobacillus fungorum sp. nov., isolated from spent mushroom substrates.</title>
        <authorList>
            <person name="Tohno M."/>
            <person name="Tanizawa Y."/>
            <person name="Kojima Y."/>
            <person name="Sakamoto M."/>
            <person name="Ohkuma M."/>
            <person name="Kobayashi H."/>
        </authorList>
    </citation>
    <scope>NUCLEOTIDE SEQUENCE [LARGE SCALE GENOMIC DNA]</scope>
    <source>
        <strain evidence="6 7">YK48G</strain>
    </source>
</reference>
<evidence type="ECO:0008006" key="8">
    <source>
        <dbReference type="Google" id="ProtNLM"/>
    </source>
</evidence>
<organism evidence="6 7">
    <name type="scientific">Lentilactobacillus fungorum</name>
    <dbReference type="NCBI Taxonomy" id="2201250"/>
    <lineage>
        <taxon>Bacteria</taxon>
        <taxon>Bacillati</taxon>
        <taxon>Bacillota</taxon>
        <taxon>Bacilli</taxon>
        <taxon>Lactobacillales</taxon>
        <taxon>Lactobacillaceae</taxon>
        <taxon>Lentilactobacillus</taxon>
    </lineage>
</organism>
<accession>A0ABQ3VZP7</accession>
<dbReference type="EMBL" id="BNJR01000012">
    <property type="protein sequence ID" value="GHP13926.1"/>
    <property type="molecule type" value="Genomic_DNA"/>
</dbReference>
<feature type="region of interest" description="Disordered" evidence="2">
    <location>
        <begin position="532"/>
        <end position="577"/>
    </location>
</feature>
<dbReference type="PANTHER" id="PTHR11895:SF7">
    <property type="entry name" value="GLUTAMYL-TRNA(GLN) AMIDOTRANSFERASE SUBUNIT A, MITOCHONDRIAL"/>
    <property type="match status" value="1"/>
</dbReference>
<feature type="compositionally biased region" description="Polar residues" evidence="2">
    <location>
        <begin position="532"/>
        <end position="545"/>
    </location>
</feature>
<feature type="signal peptide" evidence="3">
    <location>
        <begin position="1"/>
        <end position="21"/>
    </location>
</feature>
<evidence type="ECO:0000259" key="4">
    <source>
        <dbReference type="Pfam" id="PF01425"/>
    </source>
</evidence>
<gene>
    <name evidence="6" type="ORF">YK48G_13510</name>
</gene>
<dbReference type="PANTHER" id="PTHR11895">
    <property type="entry name" value="TRANSAMIDASE"/>
    <property type="match status" value="1"/>
</dbReference>
<dbReference type="InterPro" id="IPR023631">
    <property type="entry name" value="Amidase_dom"/>
</dbReference>
<dbReference type="SUPFAM" id="SSF75304">
    <property type="entry name" value="Amidase signature (AS) enzymes"/>
    <property type="match status" value="1"/>
</dbReference>
<protein>
    <recommendedName>
        <fullName evidence="8">Amidase</fullName>
    </recommendedName>
</protein>
<dbReference type="RefSeq" id="WP_232365304.1">
    <property type="nucleotide sequence ID" value="NZ_BNJR01000012.1"/>
</dbReference>
<feature type="domain" description="Amidase" evidence="4">
    <location>
        <begin position="82"/>
        <end position="514"/>
    </location>
</feature>
<dbReference type="InterPro" id="IPR000120">
    <property type="entry name" value="Amidase"/>
</dbReference>
<evidence type="ECO:0000256" key="3">
    <source>
        <dbReference type="SAM" id="SignalP"/>
    </source>
</evidence>
<feature type="chain" id="PRO_5045165143" description="Amidase" evidence="3">
    <location>
        <begin position="22"/>
        <end position="737"/>
    </location>
</feature>
<evidence type="ECO:0000313" key="6">
    <source>
        <dbReference type="EMBL" id="GHP13926.1"/>
    </source>
</evidence>
<feature type="compositionally biased region" description="Low complexity" evidence="2">
    <location>
        <begin position="546"/>
        <end position="565"/>
    </location>
</feature>